<dbReference type="GeneID" id="81621776"/>
<reference evidence="2" key="1">
    <citation type="submission" date="2022-12" db="EMBL/GenBank/DDBJ databases">
        <authorList>
            <person name="Petersen C."/>
        </authorList>
    </citation>
    <scope>NUCLEOTIDE SEQUENCE</scope>
    <source>
        <strain evidence="2">IBT 30728</strain>
    </source>
</reference>
<evidence type="ECO:0000313" key="3">
    <source>
        <dbReference type="Proteomes" id="UP001148312"/>
    </source>
</evidence>
<protein>
    <submittedName>
        <fullName evidence="2">Uncharacterized protein</fullName>
    </submittedName>
</protein>
<accession>A0A9X0C079</accession>
<keyword evidence="3" id="KW-1185">Reference proteome</keyword>
<dbReference type="AlphaFoldDB" id="A0A9X0C079"/>
<evidence type="ECO:0000313" key="2">
    <source>
        <dbReference type="EMBL" id="KAJ5493178.1"/>
    </source>
</evidence>
<proteinExistence type="predicted"/>
<name>A0A9X0C079_9EURO</name>
<feature type="region of interest" description="Disordered" evidence="1">
    <location>
        <begin position="1"/>
        <end position="71"/>
    </location>
</feature>
<dbReference type="EMBL" id="JAPWDQ010000002">
    <property type="protein sequence ID" value="KAJ5493178.1"/>
    <property type="molecule type" value="Genomic_DNA"/>
</dbReference>
<reference evidence="2" key="2">
    <citation type="journal article" date="2023" name="IMA Fungus">
        <title>Comparative genomic study of the Penicillium genus elucidates a diverse pangenome and 15 lateral gene transfer events.</title>
        <authorList>
            <person name="Petersen C."/>
            <person name="Sorensen T."/>
            <person name="Nielsen M.R."/>
            <person name="Sondergaard T.E."/>
            <person name="Sorensen J.L."/>
            <person name="Fitzpatrick D.A."/>
            <person name="Frisvad J.C."/>
            <person name="Nielsen K.L."/>
        </authorList>
    </citation>
    <scope>NUCLEOTIDE SEQUENCE</scope>
    <source>
        <strain evidence="2">IBT 30728</strain>
    </source>
</reference>
<comment type="caution">
    <text evidence="2">The sequence shown here is derived from an EMBL/GenBank/DDBJ whole genome shotgun (WGS) entry which is preliminary data.</text>
</comment>
<dbReference type="RefSeq" id="XP_056793558.1">
    <property type="nucleotide sequence ID" value="XM_056931527.1"/>
</dbReference>
<organism evidence="2 3">
    <name type="scientific">Penicillium diatomitis</name>
    <dbReference type="NCBI Taxonomy" id="2819901"/>
    <lineage>
        <taxon>Eukaryota</taxon>
        <taxon>Fungi</taxon>
        <taxon>Dikarya</taxon>
        <taxon>Ascomycota</taxon>
        <taxon>Pezizomycotina</taxon>
        <taxon>Eurotiomycetes</taxon>
        <taxon>Eurotiomycetidae</taxon>
        <taxon>Eurotiales</taxon>
        <taxon>Aspergillaceae</taxon>
        <taxon>Penicillium</taxon>
    </lineage>
</organism>
<gene>
    <name evidence="2" type="ORF">N7539_001924</name>
</gene>
<evidence type="ECO:0000256" key="1">
    <source>
        <dbReference type="SAM" id="MobiDB-lite"/>
    </source>
</evidence>
<dbReference type="Proteomes" id="UP001148312">
    <property type="component" value="Unassembled WGS sequence"/>
</dbReference>
<sequence>MTCLFDPVASGHPYLGFSGTHPRTKKGTGNPPYALKALRDNHSPPIMPRQSRAAADDAARPTPPAGHHWML</sequence>